<sequence length="1221" mass="135930">MGEHYARINFTSGSPIYFEIGDFCDIDGFGWFELVDLVAPTYNATNAGYDYQLRLDAQYMKFKNKLLKYRPELSASELSFSLTSTIATHANVVKRNIDALCASDASFKYNRITNYVVSFDDTIDLTSSKLVTYQSASIIDAITQIAEAFECEWWIEDNIINFGKCEQRGSGIVATDLVLNDNVISMTRSDSQQQYFTRLYAYGSERNLPVNYRKVSDPDVTQEGVVQRRLMLPVDLCPNGYIGEQNDAKAIEGRVDFDDVYPRNVIKVGKVDEYIDTVVNEDGTTTTQKYYRLSQCKLVIEGTEIESYVHFSKDYVLEEETLHMIFESGSLNGLDFECQFNPLGVNEKNGSEWNMAAQVFEVVVNEDYGRTLPDDVLRPKVGDTFMLYNWDSTKMEETDLVALAEQELYQKAMEYLEKSRIDPSTYTCTMDNDWANDNSFGIGDKVRLVNPTYFADGRVSRIFGFEIKLDIPYDGAQYIVGESAEYSRRAELQKQVDEITMNGVTYIGYQSGNTTLYVIASNDHTPGTDKNVFSAKRVDRDFLHTRKEDTAQEAINFAKGLTAGTFQSGSAGAALYQDADGNWAAEVDNLTVRRKLQVTELDIQRLRHIGGQVLLSPAEATITEVEVKEDANGKQFILRWPARDSEGNEITNDFAVDDQVICQTFNATTQHYWWRRVWDTGTVGGKHYISVSYIDTTGKEMDCAQGSGKPQAGDKIAVLGNRTKSDRQSAIIIAGAGTGSPFIAAYKAISSYTLPFPKVYISPSGIALNVDGQVKTLDDVLQAHQADIDDIKAQADEQVVLWFGEQVPTLDNEPASAWTTDDMKLEHVKDIYYNKAARDNGGRAYSFEQVDGKFFWLNITDKDVLASLEKAERAQDTADGKRRVFVAQPVPPYDQGDLWVNATYPTEATMMVECPDGKRHSGDDPWARNDILCCAGSKAAGESFAIGDWRMAQEVTTAYASEIKQSASDIKLSVTELSSGLETAGIHIDGANSRISLNADTTKVDKDLVVGKLKTAETGARIEASGTMMEVYGEKGRNISFGVDSGGYAVLSYYDNNGVKLYDLGPNGLNYVNMSEAKMTPISVCTDADNLSAAYVDWYGFTAKRMNNVVYGDSVYTGNNQDFARQMDGKTFTAKSVSEDGLASGTVRIKGQGRTITQVRDGVTEMQEWLHDNYGIDPAGVDWSLKTDGITLLYPFTIYLVRTYTAGTASTWGEWRVKQPK</sequence>
<comment type="caution">
    <text evidence="1">The sequence shown here is derived from an EMBL/GenBank/DDBJ whole genome shotgun (WGS) entry which is preliminary data.</text>
</comment>
<proteinExistence type="predicted"/>
<dbReference type="AlphaFoldDB" id="A0A6L5XC42"/>
<name>A0A6L5XC42_9BACT</name>
<reference evidence="1 2" key="1">
    <citation type="submission" date="2019-08" db="EMBL/GenBank/DDBJ databases">
        <title>In-depth cultivation of the pig gut microbiome towards novel bacterial diversity and tailored functional studies.</title>
        <authorList>
            <person name="Wylensek D."/>
            <person name="Hitch T.C.A."/>
            <person name="Clavel T."/>
        </authorList>
    </citation>
    <scope>NUCLEOTIDE SEQUENCE [LARGE SCALE GENOMIC DNA]</scope>
    <source>
        <strain evidence="1 2">Oil-RF-744-WCA-WT-10</strain>
    </source>
</reference>
<keyword evidence="2" id="KW-1185">Reference proteome</keyword>
<accession>A0A6L5XC42</accession>
<organism evidence="1 2">
    <name type="scientific">Sodaliphilus pleomorphus</name>
    <dbReference type="NCBI Taxonomy" id="2606626"/>
    <lineage>
        <taxon>Bacteria</taxon>
        <taxon>Pseudomonadati</taxon>
        <taxon>Bacteroidota</taxon>
        <taxon>Bacteroidia</taxon>
        <taxon>Bacteroidales</taxon>
        <taxon>Muribaculaceae</taxon>
        <taxon>Sodaliphilus</taxon>
    </lineage>
</organism>
<protein>
    <submittedName>
        <fullName evidence="1">Uncharacterized protein</fullName>
    </submittedName>
</protein>
<evidence type="ECO:0000313" key="2">
    <source>
        <dbReference type="Proteomes" id="UP000483362"/>
    </source>
</evidence>
<dbReference type="Proteomes" id="UP000483362">
    <property type="component" value="Unassembled WGS sequence"/>
</dbReference>
<evidence type="ECO:0000313" key="1">
    <source>
        <dbReference type="EMBL" id="MSS16778.1"/>
    </source>
</evidence>
<dbReference type="RefSeq" id="WP_154328242.1">
    <property type="nucleotide sequence ID" value="NZ_CP045696.1"/>
</dbReference>
<dbReference type="EMBL" id="VULT01000004">
    <property type="protein sequence ID" value="MSS16778.1"/>
    <property type="molecule type" value="Genomic_DNA"/>
</dbReference>
<gene>
    <name evidence="1" type="ORF">FYJ29_03210</name>
</gene>